<evidence type="ECO:0000256" key="9">
    <source>
        <dbReference type="ARBA" id="ARBA00022840"/>
    </source>
</evidence>
<proteinExistence type="inferred from homology"/>
<keyword evidence="6 13" id="KW-0808">Transferase</keyword>
<dbReference type="NCBIfam" id="NF005155">
    <property type="entry name" value="PRK06635.1-4"/>
    <property type="match status" value="1"/>
</dbReference>
<dbReference type="SUPFAM" id="SSF53633">
    <property type="entry name" value="Carbamate kinase-like"/>
    <property type="match status" value="1"/>
</dbReference>
<feature type="domain" description="ACT" evidence="15">
    <location>
        <begin position="265"/>
        <end position="339"/>
    </location>
</feature>
<dbReference type="Pfam" id="PF00696">
    <property type="entry name" value="AA_kinase"/>
    <property type="match status" value="1"/>
</dbReference>
<dbReference type="Pfam" id="PF22468">
    <property type="entry name" value="ACT_9"/>
    <property type="match status" value="1"/>
</dbReference>
<evidence type="ECO:0000256" key="3">
    <source>
        <dbReference type="ARBA" id="ARBA00005139"/>
    </source>
</evidence>
<protein>
    <recommendedName>
        <fullName evidence="13">Aspartokinase</fullName>
        <ecNumber evidence="13">2.7.2.4</ecNumber>
    </recommendedName>
</protein>
<evidence type="ECO:0000256" key="10">
    <source>
        <dbReference type="ARBA" id="ARBA00023154"/>
    </source>
</evidence>
<dbReference type="EMBL" id="AP019537">
    <property type="protein sequence ID" value="BBJ04424.1"/>
    <property type="molecule type" value="Genomic_DNA"/>
</dbReference>
<dbReference type="InterPro" id="IPR041740">
    <property type="entry name" value="AKii-LysC-BS"/>
</dbReference>
<dbReference type="InterPro" id="IPR002912">
    <property type="entry name" value="ACT_dom"/>
</dbReference>
<dbReference type="CDD" id="cd04923">
    <property type="entry name" value="ACT_AK-LysC-DapG-like_2"/>
    <property type="match status" value="1"/>
</dbReference>
<accession>A0A455W513</accession>
<dbReference type="NCBIfam" id="NF005154">
    <property type="entry name" value="PRK06635.1-2"/>
    <property type="match status" value="1"/>
</dbReference>
<evidence type="ECO:0000256" key="1">
    <source>
        <dbReference type="ARBA" id="ARBA00004766"/>
    </source>
</evidence>
<evidence type="ECO:0000256" key="7">
    <source>
        <dbReference type="ARBA" id="ARBA00022741"/>
    </source>
</evidence>
<dbReference type="Gene3D" id="3.30.2130.10">
    <property type="entry name" value="VC0802-like"/>
    <property type="match status" value="1"/>
</dbReference>
<gene>
    <name evidence="16" type="ORF">YBY_22730</name>
</gene>
<dbReference type="UniPathway" id="UPA00051">
    <property type="reaction ID" value="UER00462"/>
</dbReference>
<dbReference type="CDD" id="cd04913">
    <property type="entry name" value="ACT_AKii-LysC-BS-like_1"/>
    <property type="match status" value="1"/>
</dbReference>
<keyword evidence="5 14" id="KW-0028">Amino-acid biosynthesis</keyword>
<dbReference type="InterPro" id="IPR005260">
    <property type="entry name" value="Asp_kin_monofn"/>
</dbReference>
<comment type="pathway">
    <text evidence="3 14">Amino-acid biosynthesis; L-threonine biosynthesis; L-threonine from L-aspartate: step 1/5.</text>
</comment>
<dbReference type="InterPro" id="IPR001341">
    <property type="entry name" value="Asp_kinase"/>
</dbReference>
<dbReference type="GO" id="GO:0005829">
    <property type="term" value="C:cytosol"/>
    <property type="evidence" value="ECO:0007669"/>
    <property type="project" value="TreeGrafter"/>
</dbReference>
<dbReference type="SUPFAM" id="SSF55021">
    <property type="entry name" value="ACT-like"/>
    <property type="match status" value="2"/>
</dbReference>
<feature type="binding site" evidence="12">
    <location>
        <begin position="209"/>
        <end position="210"/>
    </location>
    <ligand>
        <name>ATP</name>
        <dbReference type="ChEBI" id="CHEBI:30616"/>
    </ligand>
</feature>
<dbReference type="PROSITE" id="PS51671">
    <property type="entry name" value="ACT"/>
    <property type="match status" value="2"/>
</dbReference>
<dbReference type="FunFam" id="3.40.1160.10:FF:000002">
    <property type="entry name" value="Aspartokinase"/>
    <property type="match status" value="1"/>
</dbReference>
<dbReference type="InterPro" id="IPR045865">
    <property type="entry name" value="ACT-like_dom_sf"/>
</dbReference>
<evidence type="ECO:0000259" key="15">
    <source>
        <dbReference type="PROSITE" id="PS51671"/>
    </source>
</evidence>
<evidence type="ECO:0000256" key="5">
    <source>
        <dbReference type="ARBA" id="ARBA00022605"/>
    </source>
</evidence>
<dbReference type="NCBIfam" id="TIGR00657">
    <property type="entry name" value="asp_kinases"/>
    <property type="match status" value="1"/>
</dbReference>
<dbReference type="UniPathway" id="UPA00034">
    <property type="reaction ID" value="UER00015"/>
</dbReference>
<evidence type="ECO:0000313" key="16">
    <source>
        <dbReference type="EMBL" id="BBJ04424.1"/>
    </source>
</evidence>
<dbReference type="UniPathway" id="UPA00050">
    <property type="reaction ID" value="UER00461"/>
</dbReference>
<dbReference type="NCBIfam" id="TIGR00656">
    <property type="entry name" value="asp_kin_monofn"/>
    <property type="match status" value="1"/>
</dbReference>
<dbReference type="CDD" id="cd04261">
    <property type="entry name" value="AAK_AKii-LysC-BS"/>
    <property type="match status" value="1"/>
</dbReference>
<comment type="pathway">
    <text evidence="1 14">Amino-acid biosynthesis; L-lysine biosynthesis via DAP pathway; (S)-tetrahydrodipicolinate from L-aspartate: step 1/4.</text>
</comment>
<evidence type="ECO:0000256" key="8">
    <source>
        <dbReference type="ARBA" id="ARBA00022777"/>
    </source>
</evidence>
<evidence type="ECO:0000256" key="6">
    <source>
        <dbReference type="ARBA" id="ARBA00022679"/>
    </source>
</evidence>
<keyword evidence="7 12" id="KW-0547">Nucleotide-binding</keyword>
<feature type="binding site" evidence="12">
    <location>
        <position position="74"/>
    </location>
    <ligand>
        <name>substrate</name>
    </ligand>
</feature>
<name>A0A455W513_MARNT</name>
<keyword evidence="10" id="KW-0457">Lysine biosynthesis</keyword>
<feature type="binding site" evidence="12">
    <location>
        <begin position="173"/>
        <end position="174"/>
    </location>
    <ligand>
        <name>ATP</name>
        <dbReference type="ChEBI" id="CHEBI:30616"/>
    </ligand>
</feature>
<comment type="similarity">
    <text evidence="4 13">Belongs to the aspartokinase family.</text>
</comment>
<dbReference type="FunFam" id="3.30.2130.10:FF:000002">
    <property type="entry name" value="Aspartokinase"/>
    <property type="match status" value="1"/>
</dbReference>
<sequence length="412" mass="44439">MALLVQKFGGTSVGTTERIEAVADKVCQFRKDGHDVVVVVSAMSGETNRLIALANDIMEDPVPREMDVLVSTGEQVTIALLSMALQKRGCDARSYTGSQVRILTDSSHTKARIKQIDEQRMREDLEAGRVVVVAGFQGIDEHGNITTLGRGGSDTTAVALAAALKADECQIYTDVDGVYTTDPRVVDSARRLDRITFEEMLEMASLGSKVLQIRAVEFAGKYNVPLRVLSSFQEGEGTLITFEDENAMEQPVVSGIAFNRDEAKLTISGVPDTPGSALRILKPVSDANIEVDMIVQNVGEDNKTAFTFTVHRNDFKRAQEVLRGISSEIGAGEVGGDSKIAKVSIVGVGMRSHAGVATKMFEALSKEGINIQMISTSEIKISVVIDEKYLELAVRALHSAFELDQAGVDEGA</sequence>
<feature type="binding site" evidence="12">
    <location>
        <position position="184"/>
    </location>
    <ligand>
        <name>ATP</name>
        <dbReference type="ChEBI" id="CHEBI:30616"/>
    </ligand>
</feature>
<dbReference type="Gene3D" id="3.40.1160.10">
    <property type="entry name" value="Acetylglutamate kinase-like"/>
    <property type="match status" value="1"/>
</dbReference>
<dbReference type="PROSITE" id="PS00324">
    <property type="entry name" value="ASPARTOKINASE"/>
    <property type="match status" value="1"/>
</dbReference>
<dbReference type="EC" id="2.7.2.4" evidence="13"/>
<comment type="catalytic activity">
    <reaction evidence="11 13">
        <text>L-aspartate + ATP = 4-phospho-L-aspartate + ADP</text>
        <dbReference type="Rhea" id="RHEA:23776"/>
        <dbReference type="ChEBI" id="CHEBI:29991"/>
        <dbReference type="ChEBI" id="CHEBI:30616"/>
        <dbReference type="ChEBI" id="CHEBI:57535"/>
        <dbReference type="ChEBI" id="CHEBI:456216"/>
        <dbReference type="EC" id="2.7.2.4"/>
    </reaction>
</comment>
<keyword evidence="9 12" id="KW-0067">ATP-binding</keyword>
<reference evidence="16" key="1">
    <citation type="submission" date="2019-03" db="EMBL/GenBank/DDBJ databases">
        <title>Whole genome analysis of nitrate-reducing bacteria Marinobacter hydrocarbonoclasticus YB03.</title>
        <authorList>
            <person name="Azam A.H."/>
            <person name="Yuk S.R."/>
            <person name="Kamarisima K."/>
            <person name="Miyanaga K."/>
            <person name="Tanji Y."/>
        </authorList>
    </citation>
    <scope>NUCLEOTIDE SEQUENCE</scope>
    <source>
        <strain evidence="16">YB03</strain>
    </source>
</reference>
<dbReference type="AlphaFoldDB" id="A0A455W513"/>
<dbReference type="PIRSF" id="PIRSF000726">
    <property type="entry name" value="Asp_kin"/>
    <property type="match status" value="1"/>
</dbReference>
<evidence type="ECO:0000256" key="4">
    <source>
        <dbReference type="ARBA" id="ARBA00010122"/>
    </source>
</evidence>
<dbReference type="PANTHER" id="PTHR21499">
    <property type="entry name" value="ASPARTATE KINASE"/>
    <property type="match status" value="1"/>
</dbReference>
<dbReference type="PANTHER" id="PTHR21499:SF3">
    <property type="entry name" value="ASPARTOKINASE"/>
    <property type="match status" value="1"/>
</dbReference>
<feature type="binding site" evidence="12">
    <location>
        <position position="179"/>
    </location>
    <ligand>
        <name>ATP</name>
        <dbReference type="ChEBI" id="CHEBI:30616"/>
    </ligand>
</feature>
<evidence type="ECO:0000256" key="13">
    <source>
        <dbReference type="RuleBase" id="RU003448"/>
    </source>
</evidence>
<evidence type="ECO:0000256" key="14">
    <source>
        <dbReference type="RuleBase" id="RU004249"/>
    </source>
</evidence>
<dbReference type="InterPro" id="IPR036393">
    <property type="entry name" value="AceGlu_kinase-like_sf"/>
</dbReference>
<dbReference type="InterPro" id="IPR001048">
    <property type="entry name" value="Asp/Glu/Uridylate_kinase"/>
</dbReference>
<keyword evidence="8 13" id="KW-0418">Kinase</keyword>
<feature type="binding site" evidence="12">
    <location>
        <position position="47"/>
    </location>
    <ligand>
        <name>substrate</name>
    </ligand>
</feature>
<dbReference type="InterPro" id="IPR018042">
    <property type="entry name" value="Aspartate_kinase_CS"/>
</dbReference>
<dbReference type="GO" id="GO:0004072">
    <property type="term" value="F:aspartate kinase activity"/>
    <property type="evidence" value="ECO:0007669"/>
    <property type="project" value="UniProtKB-EC"/>
</dbReference>
<dbReference type="InterPro" id="IPR054352">
    <property type="entry name" value="ACT_Aspartokinase"/>
</dbReference>
<dbReference type="GO" id="GO:0009090">
    <property type="term" value="P:homoserine biosynthetic process"/>
    <property type="evidence" value="ECO:0007669"/>
    <property type="project" value="TreeGrafter"/>
</dbReference>
<feature type="domain" description="ACT" evidence="15">
    <location>
        <begin position="345"/>
        <end position="412"/>
    </location>
</feature>
<evidence type="ECO:0000256" key="2">
    <source>
        <dbReference type="ARBA" id="ARBA00004986"/>
    </source>
</evidence>
<dbReference type="GO" id="GO:0005524">
    <property type="term" value="F:ATP binding"/>
    <property type="evidence" value="ECO:0007669"/>
    <property type="project" value="UniProtKB-KW"/>
</dbReference>
<comment type="pathway">
    <text evidence="2 14">Amino-acid biosynthesis; L-methionine biosynthesis via de novo pathway; L-homoserine from L-aspartate: step 1/3.</text>
</comment>
<dbReference type="Pfam" id="PF01842">
    <property type="entry name" value="ACT"/>
    <property type="match status" value="1"/>
</dbReference>
<feature type="binding site" evidence="12">
    <location>
        <begin position="7"/>
        <end position="10"/>
    </location>
    <ligand>
        <name>ATP</name>
        <dbReference type="ChEBI" id="CHEBI:30616"/>
    </ligand>
</feature>
<evidence type="ECO:0000256" key="11">
    <source>
        <dbReference type="ARBA" id="ARBA00047872"/>
    </source>
</evidence>
<dbReference type="GO" id="GO:0009088">
    <property type="term" value="P:threonine biosynthetic process"/>
    <property type="evidence" value="ECO:0007669"/>
    <property type="project" value="UniProtKB-UniPathway"/>
</dbReference>
<organism evidence="16">
    <name type="scientific">Marinobacter nauticus</name>
    <name type="common">Marinobacter hydrocarbonoclasticus</name>
    <name type="synonym">Marinobacter aquaeolei</name>
    <dbReference type="NCBI Taxonomy" id="2743"/>
    <lineage>
        <taxon>Bacteria</taxon>
        <taxon>Pseudomonadati</taxon>
        <taxon>Pseudomonadota</taxon>
        <taxon>Gammaproteobacteria</taxon>
        <taxon>Pseudomonadales</taxon>
        <taxon>Marinobacteraceae</taxon>
        <taxon>Marinobacter</taxon>
    </lineage>
</organism>
<evidence type="ECO:0000256" key="12">
    <source>
        <dbReference type="PIRSR" id="PIRSR000726-1"/>
    </source>
</evidence>
<dbReference type="GO" id="GO:0009089">
    <property type="term" value="P:lysine biosynthetic process via diaminopimelate"/>
    <property type="evidence" value="ECO:0007669"/>
    <property type="project" value="UniProtKB-UniPathway"/>
</dbReference>